<feature type="compositionally biased region" description="Pro residues" evidence="1">
    <location>
        <begin position="116"/>
        <end position="142"/>
    </location>
</feature>
<dbReference type="RefSeq" id="WP_344969154.1">
    <property type="nucleotide sequence ID" value="NZ_BAABDD010000006.1"/>
</dbReference>
<evidence type="ECO:0000313" key="4">
    <source>
        <dbReference type="Proteomes" id="UP001500908"/>
    </source>
</evidence>
<sequence length="142" mass="14525">MFAIGSAANFAGLLTAVPMLLVAVIGAVVARTSRHPRKGMITTAMVFLALATLAEAGWLVALPALYTEWGVRPLLLSAVNLVILALGVLAWILVLVALLRRPHPGDPAASPYGGFPTPPPPGAPPQGGPYQPGPPPAGPPHP</sequence>
<keyword evidence="2" id="KW-1133">Transmembrane helix</keyword>
<reference evidence="4" key="1">
    <citation type="journal article" date="2019" name="Int. J. Syst. Evol. Microbiol.">
        <title>The Global Catalogue of Microorganisms (GCM) 10K type strain sequencing project: providing services to taxonomists for standard genome sequencing and annotation.</title>
        <authorList>
            <consortium name="The Broad Institute Genomics Platform"/>
            <consortium name="The Broad Institute Genome Sequencing Center for Infectious Disease"/>
            <person name="Wu L."/>
            <person name="Ma J."/>
        </authorList>
    </citation>
    <scope>NUCLEOTIDE SEQUENCE [LARGE SCALE GENOMIC DNA]</scope>
    <source>
        <strain evidence="4">JCM 17137</strain>
    </source>
</reference>
<dbReference type="EMBL" id="BAABDD010000006">
    <property type="protein sequence ID" value="GAA3737133.1"/>
    <property type="molecule type" value="Genomic_DNA"/>
</dbReference>
<comment type="caution">
    <text evidence="3">The sequence shown here is derived from an EMBL/GenBank/DDBJ whole genome shotgun (WGS) entry which is preliminary data.</text>
</comment>
<keyword evidence="4" id="KW-1185">Reference proteome</keyword>
<feature type="transmembrane region" description="Helical" evidence="2">
    <location>
        <begin position="41"/>
        <end position="66"/>
    </location>
</feature>
<keyword evidence="2" id="KW-0812">Transmembrane</keyword>
<name>A0ABP7FDH9_9ACTN</name>
<evidence type="ECO:0000256" key="2">
    <source>
        <dbReference type="SAM" id="Phobius"/>
    </source>
</evidence>
<gene>
    <name evidence="3" type="ORF">GCM10022402_16440</name>
</gene>
<proteinExistence type="predicted"/>
<feature type="region of interest" description="Disordered" evidence="1">
    <location>
        <begin position="108"/>
        <end position="142"/>
    </location>
</feature>
<evidence type="ECO:0000313" key="3">
    <source>
        <dbReference type="EMBL" id="GAA3737133.1"/>
    </source>
</evidence>
<keyword evidence="2" id="KW-0472">Membrane</keyword>
<protein>
    <submittedName>
        <fullName evidence="3">Uncharacterized protein</fullName>
    </submittedName>
</protein>
<accession>A0ABP7FDH9</accession>
<dbReference type="Proteomes" id="UP001500908">
    <property type="component" value="Unassembled WGS sequence"/>
</dbReference>
<evidence type="ECO:0000256" key="1">
    <source>
        <dbReference type="SAM" id="MobiDB-lite"/>
    </source>
</evidence>
<organism evidence="3 4">
    <name type="scientific">Salinactinospora qingdaonensis</name>
    <dbReference type="NCBI Taxonomy" id="702744"/>
    <lineage>
        <taxon>Bacteria</taxon>
        <taxon>Bacillati</taxon>
        <taxon>Actinomycetota</taxon>
        <taxon>Actinomycetes</taxon>
        <taxon>Streptosporangiales</taxon>
        <taxon>Nocardiopsidaceae</taxon>
        <taxon>Salinactinospora</taxon>
    </lineage>
</organism>
<feature type="transmembrane region" description="Helical" evidence="2">
    <location>
        <begin position="6"/>
        <end position="29"/>
    </location>
</feature>
<feature type="transmembrane region" description="Helical" evidence="2">
    <location>
        <begin position="78"/>
        <end position="99"/>
    </location>
</feature>